<keyword evidence="5" id="KW-1185">Reference proteome</keyword>
<dbReference type="EMBL" id="JBHUGI010000027">
    <property type="protein sequence ID" value="MFD1928421.1"/>
    <property type="molecule type" value="Genomic_DNA"/>
</dbReference>
<evidence type="ECO:0000256" key="2">
    <source>
        <dbReference type="ARBA" id="ARBA00024325"/>
    </source>
</evidence>
<gene>
    <name evidence="4" type="ORF">ACFSFY_10195</name>
</gene>
<evidence type="ECO:0000313" key="5">
    <source>
        <dbReference type="Proteomes" id="UP001597218"/>
    </source>
</evidence>
<dbReference type="Gene3D" id="1.20.1260.10">
    <property type="match status" value="1"/>
</dbReference>
<dbReference type="Pfam" id="PF07875">
    <property type="entry name" value="Coat_F"/>
    <property type="match status" value="1"/>
</dbReference>
<sequence length="218" mass="24407">MTQNPFGQKPGQQNNQTHQNMQTGDVSAQMNHGAHELFDLHETLSETVAGLNQAILFRTKVKDPELLDILNRQFQFTLNEYNITVEAFKTGRDPSQPTGKYQMKTGNDFVYGLKQSPPKKPIQSETEISDEIISGFLLGAAKAGATSKTMSALETANPVVRRVLADSVPNCIEMAYELSIYQNKHHYYQVPQLAQQDMQQMLNSFATAETTIPNDKIQ</sequence>
<dbReference type="InterPro" id="IPR012347">
    <property type="entry name" value="Ferritin-like"/>
</dbReference>
<reference evidence="5" key="1">
    <citation type="journal article" date="2019" name="Int. J. Syst. Evol. Microbiol.">
        <title>The Global Catalogue of Microorganisms (GCM) 10K type strain sequencing project: providing services to taxonomists for standard genome sequencing and annotation.</title>
        <authorList>
            <consortium name="The Broad Institute Genomics Platform"/>
            <consortium name="The Broad Institute Genome Sequencing Center for Infectious Disease"/>
            <person name="Wu L."/>
            <person name="Ma J."/>
        </authorList>
    </citation>
    <scope>NUCLEOTIDE SEQUENCE [LARGE SCALE GENOMIC DNA]</scope>
    <source>
        <strain evidence="5">CGMCC 4.7177</strain>
    </source>
</reference>
<keyword evidence="4" id="KW-0946">Virion</keyword>
<evidence type="ECO:0000256" key="1">
    <source>
        <dbReference type="ARBA" id="ARBA00022969"/>
    </source>
</evidence>
<dbReference type="InterPro" id="IPR012851">
    <property type="entry name" value="Spore_coat_CotF-like"/>
</dbReference>
<evidence type="ECO:0000313" key="4">
    <source>
        <dbReference type="EMBL" id="MFD1928421.1"/>
    </source>
</evidence>
<accession>A0ABW4SIC5</accession>
<dbReference type="RefSeq" id="WP_381537772.1">
    <property type="nucleotide sequence ID" value="NZ_JBHUGI010000027.1"/>
</dbReference>
<dbReference type="PANTHER" id="PTHR39183:SF1">
    <property type="entry name" value="SPORE COAT PROTEIN F-LIKE PROTEIN YHCQ"/>
    <property type="match status" value="1"/>
</dbReference>
<comment type="caution">
    <text evidence="4">The sequence shown here is derived from an EMBL/GenBank/DDBJ whole genome shotgun (WGS) entry which is preliminary data.</text>
</comment>
<organism evidence="4 5">
    <name type="scientific">Sporosarcina siberiensis</name>
    <dbReference type="NCBI Taxonomy" id="1365606"/>
    <lineage>
        <taxon>Bacteria</taxon>
        <taxon>Bacillati</taxon>
        <taxon>Bacillota</taxon>
        <taxon>Bacilli</taxon>
        <taxon>Bacillales</taxon>
        <taxon>Caryophanaceae</taxon>
        <taxon>Sporosarcina</taxon>
    </lineage>
</organism>
<dbReference type="PANTHER" id="PTHR39183">
    <property type="entry name" value="SPORE COAT PROTEIN F-LIKE PROTEIN YHCQ"/>
    <property type="match status" value="1"/>
</dbReference>
<comment type="subcellular location">
    <subcellularLocation>
        <location evidence="2">Spore coat</location>
    </subcellularLocation>
</comment>
<comment type="similarity">
    <text evidence="3">Belongs to the CotF family.</text>
</comment>
<evidence type="ECO:0000256" key="3">
    <source>
        <dbReference type="ARBA" id="ARBA00024344"/>
    </source>
</evidence>
<proteinExistence type="inferred from homology"/>
<keyword evidence="4" id="KW-0167">Capsid protein</keyword>
<protein>
    <submittedName>
        <fullName evidence="4">Spore coat protein</fullName>
    </submittedName>
</protein>
<name>A0ABW4SIC5_9BACL</name>
<keyword evidence="1" id="KW-0749">Sporulation</keyword>
<dbReference type="Proteomes" id="UP001597218">
    <property type="component" value="Unassembled WGS sequence"/>
</dbReference>